<dbReference type="RefSeq" id="WP_090826356.1">
    <property type="nucleotide sequence ID" value="NZ_FOBH01000001.1"/>
</dbReference>
<proteinExistence type="predicted"/>
<dbReference type="GO" id="GO:0004519">
    <property type="term" value="F:endonuclease activity"/>
    <property type="evidence" value="ECO:0007669"/>
    <property type="project" value="InterPro"/>
</dbReference>
<dbReference type="Gene3D" id="3.30.70.2540">
    <property type="entry name" value="CRISPR-associated endoribonuclease Cas6/Csy4"/>
    <property type="match status" value="1"/>
</dbReference>
<dbReference type="STRING" id="1233.SAMN05216387_101329"/>
<dbReference type="CDD" id="cd09739">
    <property type="entry name" value="Cas6_I-F"/>
    <property type="match status" value="1"/>
</dbReference>
<protein>
    <submittedName>
        <fullName evidence="1">CRISPR-associated protein, Csy4 family</fullName>
    </submittedName>
</protein>
<dbReference type="OrthoDB" id="259831at2"/>
<evidence type="ECO:0000313" key="2">
    <source>
        <dbReference type="Proteomes" id="UP000198620"/>
    </source>
</evidence>
<name>A0A1H7GN44_9PROT</name>
<dbReference type="EMBL" id="FOBH01000001">
    <property type="protein sequence ID" value="SEK39489.1"/>
    <property type="molecule type" value="Genomic_DNA"/>
</dbReference>
<organism evidence="1 2">
    <name type="scientific">Nitrosovibrio tenuis</name>
    <dbReference type="NCBI Taxonomy" id="1233"/>
    <lineage>
        <taxon>Bacteria</taxon>
        <taxon>Pseudomonadati</taxon>
        <taxon>Pseudomonadota</taxon>
        <taxon>Betaproteobacteria</taxon>
        <taxon>Nitrosomonadales</taxon>
        <taxon>Nitrosomonadaceae</taxon>
        <taxon>Nitrosovibrio</taxon>
    </lineage>
</organism>
<reference evidence="1 2" key="1">
    <citation type="submission" date="2016-10" db="EMBL/GenBank/DDBJ databases">
        <authorList>
            <person name="de Groot N.N."/>
        </authorList>
    </citation>
    <scope>NUCLEOTIDE SEQUENCE [LARGE SCALE GENOMIC DNA]</scope>
    <source>
        <strain evidence="1 2">Nv1</strain>
    </source>
</reference>
<dbReference type="Proteomes" id="UP000198620">
    <property type="component" value="Unassembled WGS sequence"/>
</dbReference>
<dbReference type="AlphaFoldDB" id="A0A1H7GN44"/>
<sequence length="187" mass="21062">MDHHIDIDVRPDPEFPAHQLMGALYAKLHRALVARNSNCIGVSFPGFNSRAPHLGTRLRLHGNLATLSALMASDWITGMRDHVTLIPPTRAPENAKHCVVRRVQVKSSPERLRRRLMRRHDLDVEEAHRRISDEVARLADLPYVQLRSTSSGQSFRLFIEHGPAQSHAVAGNFNAYGLSQVATIPWF</sequence>
<dbReference type="GO" id="GO:0043571">
    <property type="term" value="P:maintenance of CRISPR repeat elements"/>
    <property type="evidence" value="ECO:0007669"/>
    <property type="project" value="InterPro"/>
</dbReference>
<dbReference type="InterPro" id="IPR013396">
    <property type="entry name" value="CRISPR-assoc_prot_Csy4"/>
</dbReference>
<dbReference type="NCBIfam" id="TIGR02563">
    <property type="entry name" value="cas_Csy4"/>
    <property type="match status" value="1"/>
</dbReference>
<evidence type="ECO:0000313" key="1">
    <source>
        <dbReference type="EMBL" id="SEK39489.1"/>
    </source>
</evidence>
<dbReference type="Pfam" id="PF09618">
    <property type="entry name" value="Cas_Csy4"/>
    <property type="match status" value="1"/>
</dbReference>
<gene>
    <name evidence="1" type="ORF">SAMN05216387_101329</name>
</gene>
<dbReference type="InterPro" id="IPR042564">
    <property type="entry name" value="CRISPR-Cas6/Csy4_sf"/>
</dbReference>
<accession>A0A1H7GN44</accession>
<keyword evidence="2" id="KW-1185">Reference proteome</keyword>